<organism evidence="1 2">
    <name type="scientific">Cryptosporangium minutisporangium</name>
    <dbReference type="NCBI Taxonomy" id="113569"/>
    <lineage>
        <taxon>Bacteria</taxon>
        <taxon>Bacillati</taxon>
        <taxon>Actinomycetota</taxon>
        <taxon>Actinomycetes</taxon>
        <taxon>Cryptosporangiales</taxon>
        <taxon>Cryptosporangiaceae</taxon>
        <taxon>Cryptosporangium</taxon>
    </lineage>
</organism>
<dbReference type="EMBL" id="BAAAYN010000017">
    <property type="protein sequence ID" value="GAA3386658.1"/>
    <property type="molecule type" value="Genomic_DNA"/>
</dbReference>
<dbReference type="InterPro" id="IPR052707">
    <property type="entry name" value="OsmC_Ohr_Peroxiredoxin"/>
</dbReference>
<evidence type="ECO:0000313" key="2">
    <source>
        <dbReference type="Proteomes" id="UP001501676"/>
    </source>
</evidence>
<comment type="caution">
    <text evidence="1">The sequence shown here is derived from an EMBL/GenBank/DDBJ whole genome shotgun (WGS) entry which is preliminary data.</text>
</comment>
<sequence>MVAVHNYELGLVWTGNQGTGTSAYRAYSRSHEVTSEGRPPLLGSSDPAFRGETDRWNPELLLLAALSGCHLMSYLHVCVEAGVIVSAYADTPTGSMTQTPGGGGRFTEVVLHPRVTLARDSAGKQDLASRLHRDASARCFIAASVNFPVHHEPTVVVADR</sequence>
<protein>
    <submittedName>
        <fullName evidence="1">OsmC family protein</fullName>
    </submittedName>
</protein>
<dbReference type="RefSeq" id="WP_345728274.1">
    <property type="nucleotide sequence ID" value="NZ_BAAAYN010000017.1"/>
</dbReference>
<dbReference type="InterPro" id="IPR003718">
    <property type="entry name" value="OsmC/Ohr_fam"/>
</dbReference>
<dbReference type="Gene3D" id="3.30.300.20">
    <property type="match status" value="1"/>
</dbReference>
<dbReference type="PANTHER" id="PTHR42830:SF2">
    <property type="entry name" value="OSMC_OHR FAMILY PROTEIN"/>
    <property type="match status" value="1"/>
</dbReference>
<dbReference type="Pfam" id="PF02566">
    <property type="entry name" value="OsmC"/>
    <property type="match status" value="1"/>
</dbReference>
<keyword evidence="2" id="KW-1185">Reference proteome</keyword>
<dbReference type="SUPFAM" id="SSF82784">
    <property type="entry name" value="OsmC-like"/>
    <property type="match status" value="1"/>
</dbReference>
<reference evidence="2" key="1">
    <citation type="journal article" date="2019" name="Int. J. Syst. Evol. Microbiol.">
        <title>The Global Catalogue of Microorganisms (GCM) 10K type strain sequencing project: providing services to taxonomists for standard genome sequencing and annotation.</title>
        <authorList>
            <consortium name="The Broad Institute Genomics Platform"/>
            <consortium name="The Broad Institute Genome Sequencing Center for Infectious Disease"/>
            <person name="Wu L."/>
            <person name="Ma J."/>
        </authorList>
    </citation>
    <scope>NUCLEOTIDE SEQUENCE [LARGE SCALE GENOMIC DNA]</scope>
    <source>
        <strain evidence="2">JCM 9458</strain>
    </source>
</reference>
<evidence type="ECO:0000313" key="1">
    <source>
        <dbReference type="EMBL" id="GAA3386658.1"/>
    </source>
</evidence>
<accession>A0ABP6SWK4</accession>
<proteinExistence type="predicted"/>
<dbReference type="PANTHER" id="PTHR42830">
    <property type="entry name" value="OSMOTICALLY INDUCIBLE FAMILY PROTEIN"/>
    <property type="match status" value="1"/>
</dbReference>
<name>A0ABP6SWK4_9ACTN</name>
<gene>
    <name evidence="1" type="ORF">GCM10020369_25640</name>
</gene>
<dbReference type="Proteomes" id="UP001501676">
    <property type="component" value="Unassembled WGS sequence"/>
</dbReference>
<dbReference type="InterPro" id="IPR036102">
    <property type="entry name" value="OsmC/Ohrsf"/>
</dbReference>
<dbReference type="InterPro" id="IPR015946">
    <property type="entry name" value="KH_dom-like_a/b"/>
</dbReference>